<dbReference type="InterPro" id="IPR007813">
    <property type="entry name" value="PilN"/>
</dbReference>
<accession>A0A2S6FZM6</accession>
<name>A0A2S6FZM6_9CLOT</name>
<gene>
    <name evidence="2" type="ORF">BD821_1024</name>
</gene>
<evidence type="ECO:0000256" key="1">
    <source>
        <dbReference type="SAM" id="Phobius"/>
    </source>
</evidence>
<dbReference type="InterPro" id="IPR052534">
    <property type="entry name" value="Extracell_DNA_Util/SecSys_Comp"/>
</dbReference>
<evidence type="ECO:0000313" key="3">
    <source>
        <dbReference type="Proteomes" id="UP000239863"/>
    </source>
</evidence>
<feature type="transmembrane region" description="Helical" evidence="1">
    <location>
        <begin position="21"/>
        <end position="41"/>
    </location>
</feature>
<keyword evidence="1" id="KW-1133">Transmembrane helix</keyword>
<reference evidence="2 3" key="1">
    <citation type="submission" date="2018-02" db="EMBL/GenBank/DDBJ databases">
        <title>Genomic Encyclopedia of Archaeal and Bacterial Type Strains, Phase II (KMG-II): from individual species to whole genera.</title>
        <authorList>
            <person name="Goeker M."/>
        </authorList>
    </citation>
    <scope>NUCLEOTIDE SEQUENCE [LARGE SCALE GENOMIC DNA]</scope>
    <source>
        <strain evidence="2 3">DSM 15099</strain>
    </source>
</reference>
<dbReference type="PANTHER" id="PTHR40278">
    <property type="entry name" value="DNA UTILIZATION PROTEIN HOFN"/>
    <property type="match status" value="1"/>
</dbReference>
<dbReference type="AlphaFoldDB" id="A0A2S6FZM6"/>
<dbReference type="EMBL" id="PTIS01000002">
    <property type="protein sequence ID" value="PPK49093.1"/>
    <property type="molecule type" value="Genomic_DNA"/>
</dbReference>
<proteinExistence type="predicted"/>
<dbReference type="PANTHER" id="PTHR40278:SF1">
    <property type="entry name" value="DNA UTILIZATION PROTEIN HOFN"/>
    <property type="match status" value="1"/>
</dbReference>
<dbReference type="Proteomes" id="UP000239863">
    <property type="component" value="Unassembled WGS sequence"/>
</dbReference>
<protein>
    <submittedName>
        <fullName evidence="2">Type IV pilus assembly protein PilN</fullName>
    </submittedName>
</protein>
<dbReference type="OrthoDB" id="1707667at2"/>
<dbReference type="Pfam" id="PF05137">
    <property type="entry name" value="PilN"/>
    <property type="match status" value="1"/>
</dbReference>
<evidence type="ECO:0000313" key="2">
    <source>
        <dbReference type="EMBL" id="PPK49093.1"/>
    </source>
</evidence>
<keyword evidence="1" id="KW-0472">Membrane</keyword>
<dbReference type="RefSeq" id="WP_104409125.1">
    <property type="nucleotide sequence ID" value="NZ_PTIS01000002.1"/>
</dbReference>
<organism evidence="2 3">
    <name type="scientific">Clostridium algidicarnis DSM 15099</name>
    <dbReference type="NCBI Taxonomy" id="1121295"/>
    <lineage>
        <taxon>Bacteria</taxon>
        <taxon>Bacillati</taxon>
        <taxon>Bacillota</taxon>
        <taxon>Clostridia</taxon>
        <taxon>Eubacteriales</taxon>
        <taxon>Clostridiaceae</taxon>
        <taxon>Clostridium</taxon>
    </lineage>
</organism>
<comment type="caution">
    <text evidence="2">The sequence shown here is derived from an EMBL/GenBank/DDBJ whole genome shotgun (WGS) entry which is preliminary data.</text>
</comment>
<keyword evidence="1" id="KW-0812">Transmembrane</keyword>
<sequence length="191" mass="21595">MKDFNFFLPYLDNKKGKDNKRVHAMTALSILGILVVGSLIYNTAYTFKLKYDIKSLQNTYNSSENQEKLKEAEALSRKYEILDKYYENVELLYNSLETKEIVNSKLMFDISKSIPKEVSFKTMSIDSAGIQIQGLSENRVAIGELEHNLKNISSILDVHVNNINSDTSSTTGGNSFSLKCTLKGVDKNEDK</sequence>